<accession>A0A1G9JIS6</accession>
<reference evidence="2 3" key="1">
    <citation type="submission" date="2016-10" db="EMBL/GenBank/DDBJ databases">
        <authorList>
            <person name="de Groot N.N."/>
        </authorList>
    </citation>
    <scope>NUCLEOTIDE SEQUENCE [LARGE SCALE GENOMIC DNA]</scope>
    <source>
        <strain evidence="2 3">DSM 797</strain>
    </source>
</reference>
<dbReference type="Proteomes" id="UP000199068">
    <property type="component" value="Unassembled WGS sequence"/>
</dbReference>
<name>A0A1G9JIS6_9FIRM</name>
<dbReference type="EMBL" id="FNGW01000001">
    <property type="protein sequence ID" value="SDL37014.1"/>
    <property type="molecule type" value="Genomic_DNA"/>
</dbReference>
<protein>
    <submittedName>
        <fullName evidence="2">Uncharacterized protein</fullName>
    </submittedName>
</protein>
<organism evidence="2 3">
    <name type="scientific">Romboutsia lituseburensis DSM 797</name>
    <dbReference type="NCBI Taxonomy" id="1121325"/>
    <lineage>
        <taxon>Bacteria</taxon>
        <taxon>Bacillati</taxon>
        <taxon>Bacillota</taxon>
        <taxon>Clostridia</taxon>
        <taxon>Peptostreptococcales</taxon>
        <taxon>Peptostreptococcaceae</taxon>
        <taxon>Romboutsia</taxon>
    </lineage>
</organism>
<feature type="transmembrane region" description="Helical" evidence="1">
    <location>
        <begin position="40"/>
        <end position="58"/>
    </location>
</feature>
<feature type="transmembrane region" description="Helical" evidence="1">
    <location>
        <begin position="7"/>
        <end position="28"/>
    </location>
</feature>
<dbReference type="AlphaFoldDB" id="A0A1G9JIS6"/>
<gene>
    <name evidence="2" type="ORF">SAMN04515677_101655</name>
</gene>
<keyword evidence="1" id="KW-0472">Membrane</keyword>
<keyword evidence="1" id="KW-1133">Transmembrane helix</keyword>
<dbReference type="STRING" id="1121325.SAMN04515677_101655"/>
<evidence type="ECO:0000313" key="2">
    <source>
        <dbReference type="EMBL" id="SDL37014.1"/>
    </source>
</evidence>
<keyword evidence="3" id="KW-1185">Reference proteome</keyword>
<sequence>MKDSKSINLITFILTYILARFIGKVTGFNYNLSSGININLLYDLLIWGALYFSFDWILNKYFAKKNNSSNNG</sequence>
<dbReference type="RefSeq" id="WP_092722795.1">
    <property type="nucleotide sequence ID" value="NZ_FNGW01000001.1"/>
</dbReference>
<keyword evidence="1" id="KW-0812">Transmembrane</keyword>
<evidence type="ECO:0000313" key="3">
    <source>
        <dbReference type="Proteomes" id="UP000199068"/>
    </source>
</evidence>
<proteinExistence type="predicted"/>
<evidence type="ECO:0000256" key="1">
    <source>
        <dbReference type="SAM" id="Phobius"/>
    </source>
</evidence>